<comment type="caution">
    <text evidence="2">The sequence shown here is derived from an EMBL/GenBank/DDBJ whole genome shotgun (WGS) entry which is preliminary data.</text>
</comment>
<name>A0A2S4VV20_9BASI</name>
<reference evidence="2" key="1">
    <citation type="submission" date="2017-12" db="EMBL/GenBank/DDBJ databases">
        <title>Gene loss provides genomic basis for host adaptation in cereal stripe rust fungi.</title>
        <authorList>
            <person name="Xia C."/>
        </authorList>
    </citation>
    <scope>NUCLEOTIDE SEQUENCE [LARGE SCALE GENOMIC DNA]</scope>
    <source>
        <strain evidence="2">93-210</strain>
    </source>
</reference>
<accession>A0A2S4VV20</accession>
<evidence type="ECO:0000313" key="3">
    <source>
        <dbReference type="Proteomes" id="UP000239156"/>
    </source>
</evidence>
<organism evidence="2 3">
    <name type="scientific">Puccinia striiformis</name>
    <dbReference type="NCBI Taxonomy" id="27350"/>
    <lineage>
        <taxon>Eukaryota</taxon>
        <taxon>Fungi</taxon>
        <taxon>Dikarya</taxon>
        <taxon>Basidiomycota</taxon>
        <taxon>Pucciniomycotina</taxon>
        <taxon>Pucciniomycetes</taxon>
        <taxon>Pucciniales</taxon>
        <taxon>Pucciniaceae</taxon>
        <taxon>Puccinia</taxon>
    </lineage>
</organism>
<gene>
    <name evidence="2" type="ORF">PSTT_03874</name>
</gene>
<dbReference type="AlphaFoldDB" id="A0A2S4VV20"/>
<evidence type="ECO:0000256" key="1">
    <source>
        <dbReference type="SAM" id="MobiDB-lite"/>
    </source>
</evidence>
<dbReference type="VEuPathDB" id="FungiDB:PSTT_03874"/>
<dbReference type="VEuPathDB" id="FungiDB:PSHT_09586"/>
<feature type="region of interest" description="Disordered" evidence="1">
    <location>
        <begin position="85"/>
        <end position="104"/>
    </location>
</feature>
<proteinExistence type="predicted"/>
<dbReference type="Proteomes" id="UP000239156">
    <property type="component" value="Unassembled WGS sequence"/>
</dbReference>
<dbReference type="EMBL" id="PKSL01000025">
    <property type="protein sequence ID" value="POW13356.1"/>
    <property type="molecule type" value="Genomic_DNA"/>
</dbReference>
<sequence length="104" mass="11267">MLARYAHRPWASPGGPTGTVNRFHSVCKPNQPFYKQFVLGARSSQATVKTNVNCGARKRAVAKSLPHHGIVSACPSHLINVRTDEITHDPGGKSLHTEGGLTKR</sequence>
<keyword evidence="3" id="KW-1185">Reference proteome</keyword>
<protein>
    <submittedName>
        <fullName evidence="2">Uncharacterized protein</fullName>
    </submittedName>
</protein>
<evidence type="ECO:0000313" key="2">
    <source>
        <dbReference type="EMBL" id="POW13356.1"/>
    </source>
</evidence>